<evidence type="ECO:0000256" key="2">
    <source>
        <dbReference type="SAM" id="Phobius"/>
    </source>
</evidence>
<dbReference type="Proteomes" id="UP000076078">
    <property type="component" value="Unassembled WGS sequence"/>
</dbReference>
<keyword evidence="2" id="KW-1133">Transmembrane helix</keyword>
<name>A0A151ZEW3_TIELA</name>
<evidence type="ECO:0000256" key="1">
    <source>
        <dbReference type="SAM" id="MobiDB-lite"/>
    </source>
</evidence>
<organism evidence="3 4">
    <name type="scientific">Tieghemostelium lacteum</name>
    <name type="common">Slime mold</name>
    <name type="synonym">Dictyostelium lacteum</name>
    <dbReference type="NCBI Taxonomy" id="361077"/>
    <lineage>
        <taxon>Eukaryota</taxon>
        <taxon>Amoebozoa</taxon>
        <taxon>Evosea</taxon>
        <taxon>Eumycetozoa</taxon>
        <taxon>Dictyostelia</taxon>
        <taxon>Dictyosteliales</taxon>
        <taxon>Raperosteliaceae</taxon>
        <taxon>Tieghemostelium</taxon>
    </lineage>
</organism>
<dbReference type="STRING" id="361077.A0A151ZEW3"/>
<evidence type="ECO:0000313" key="3">
    <source>
        <dbReference type="EMBL" id="KYQ92450.1"/>
    </source>
</evidence>
<feature type="region of interest" description="Disordered" evidence="1">
    <location>
        <begin position="235"/>
        <end position="267"/>
    </location>
</feature>
<feature type="transmembrane region" description="Helical" evidence="2">
    <location>
        <begin position="91"/>
        <end position="124"/>
    </location>
</feature>
<proteinExistence type="predicted"/>
<keyword evidence="2" id="KW-0472">Membrane</keyword>
<keyword evidence="2" id="KW-0812">Transmembrane</keyword>
<sequence>MLCTTWTFLLNGVPMKVHINKHKILVNDVEVPYMKNTKLRRLEFNIENNVLFITNGPWYFCNMKRILYVNGVDIVDGSFYIEPTPIHPGVYVLIIVLAFVIGFLGGLAIVLPFLIYLIVIACIFRKKEYHLSTIPLGDPNFAANYHSESTPIIGIAQEPTRIVYPVQSAPITQSPVLVQPQAQQPIQLQANQKVQQQVLYPPVYPQQQQQPQQGQQFLPQTIFHNNQQYVLVQQQPPQQPQPFQPLQPQQQTQQPTSVSSKGDDFQL</sequence>
<dbReference type="OMA" id="GINTTWI"/>
<dbReference type="EMBL" id="LODT01000029">
    <property type="protein sequence ID" value="KYQ92450.1"/>
    <property type="molecule type" value="Genomic_DNA"/>
</dbReference>
<dbReference type="AlphaFoldDB" id="A0A151ZEW3"/>
<comment type="caution">
    <text evidence="3">The sequence shown here is derived from an EMBL/GenBank/DDBJ whole genome shotgun (WGS) entry which is preliminary data.</text>
</comment>
<protein>
    <submittedName>
        <fullName evidence="3">Adenylyl cyclase</fullName>
    </submittedName>
</protein>
<reference evidence="3 4" key="1">
    <citation type="submission" date="2015-12" db="EMBL/GenBank/DDBJ databases">
        <title>Dictyostelia acquired genes for synthesis and detection of signals that induce cell-type specialization by lateral gene transfer from prokaryotes.</title>
        <authorList>
            <person name="Gloeckner G."/>
            <person name="Schaap P."/>
        </authorList>
    </citation>
    <scope>NUCLEOTIDE SEQUENCE [LARGE SCALE GENOMIC DNA]</scope>
    <source>
        <strain evidence="3 4">TK</strain>
    </source>
</reference>
<accession>A0A151ZEW3</accession>
<feature type="compositionally biased region" description="Low complexity" evidence="1">
    <location>
        <begin position="246"/>
        <end position="256"/>
    </location>
</feature>
<gene>
    <name evidence="3" type="ORF">DLAC_06432</name>
</gene>
<evidence type="ECO:0000313" key="4">
    <source>
        <dbReference type="Proteomes" id="UP000076078"/>
    </source>
</evidence>
<dbReference type="InParanoid" id="A0A151ZEW3"/>
<keyword evidence="4" id="KW-1185">Reference proteome</keyword>